<dbReference type="EMBL" id="JXRA01000056">
    <property type="protein sequence ID" value="KIO76742.1"/>
    <property type="molecule type" value="Genomic_DNA"/>
</dbReference>
<feature type="domain" description="Lantibiotic dehydratase N-terminal" evidence="1">
    <location>
        <begin position="141"/>
        <end position="819"/>
    </location>
</feature>
<sequence>MSIEIFPHSLVRYAGMGYQVFDSFKLEESKGILQKDHRMKDARTRLKTLICDALFDLITIQSDDMIRQQLINLKRQVFNDKKIYPQKLEELGGIFPADLERDLQNYMQVMQNMETFHQTNTLNYQKLMIQHSRKLQSLAMDANLQNGLLLSSPVLLEQLSAYASKEPSSFRQKEFRIEFSLLRYLTRMCFKTSPFSTFTYTGIMQLSGKGAKVPLAAAKEVKNSLKLNNALFEYLKSILIHHPRINELLTVRINKTAVIRDQKIHFLVNFNNIESFQQLSASGLQLLVFQYLKTSTDSISVKELTANLSDAVEEASYNSIKAYLFKLVAAGLLELGMETSGIDPDWDHKLLKFFMQMETSEPAVLQIIYLFKQLQQYQLAYAAGDTAKRKVILGNAEKVVEDVFEKLQHEAGLPISGKDKDKVKTFPATGIFETTNFMPHHFSGRQLFYEDCYTPEKEVLEDGLLQDFTAKTDQLLNHLLPLDLLKKEREKMVSFFLTQYAAGAEVKVIDFYQAYYFHVKKPEKEKAAKEGPLVQDSGDWEKKVSAKLTTMTQHKPNMLNLRNEFFAGLSESESLGTPEHYSRGLFVQFYKGKLTREQENKEHVFGVINTVLPGMGKVSGRFLSLFAPDITSDFIRYNTQLHPGMLKVELNDASSFNANIHPSLLTRELALPGGNKSYPEKQQIPVDELAVGYDSKTGSLKLTYQDDQVFTYDLCLESFYNRSNLYQLMAHFNQETKLSLQPFINLVDACYLNIEEEQEHEIESLPRITYENTVILRRRTWRVKTAAVPVQQASETAYDYFIRINVWRSQHGIPVNIFLFLRKRSFVIKPAAQTKDKKDGLSDDYKPQFISFEQPLLVEMFKRLLARAGDYLIIEEMLPATDHTEKSGHYEPVKEYLLQWYKY</sequence>
<dbReference type="RefSeq" id="WP_041882671.1">
    <property type="nucleotide sequence ID" value="NZ_CP157278.1"/>
</dbReference>
<dbReference type="STRING" id="1503925.TH53_13335"/>
<dbReference type="Pfam" id="PF04738">
    <property type="entry name" value="Lant_dehydr_N"/>
    <property type="match status" value="1"/>
</dbReference>
<proteinExistence type="predicted"/>
<comment type="caution">
    <text evidence="2">The sequence shown here is derived from an EMBL/GenBank/DDBJ whole genome shotgun (WGS) entry which is preliminary data.</text>
</comment>
<dbReference type="AlphaFoldDB" id="A0A0D0GHJ4"/>
<keyword evidence="3" id="KW-1185">Reference proteome</keyword>
<organism evidence="2 3">
    <name type="scientific">Pedobacter lusitanus</name>
    <dbReference type="NCBI Taxonomy" id="1503925"/>
    <lineage>
        <taxon>Bacteria</taxon>
        <taxon>Pseudomonadati</taxon>
        <taxon>Bacteroidota</taxon>
        <taxon>Sphingobacteriia</taxon>
        <taxon>Sphingobacteriales</taxon>
        <taxon>Sphingobacteriaceae</taxon>
        <taxon>Pedobacter</taxon>
    </lineage>
</organism>
<evidence type="ECO:0000313" key="3">
    <source>
        <dbReference type="Proteomes" id="UP000032049"/>
    </source>
</evidence>
<name>A0A0D0GHJ4_9SPHI</name>
<evidence type="ECO:0000313" key="2">
    <source>
        <dbReference type="EMBL" id="KIO76742.1"/>
    </source>
</evidence>
<reference evidence="2 3" key="1">
    <citation type="submission" date="2015-01" db="EMBL/GenBank/DDBJ databases">
        <title>Draft genome sequence of Pedobacter sp. NL19 isolated from sludge of an effluent treatment pond in an abandoned uranium mine.</title>
        <authorList>
            <person name="Santos T."/>
            <person name="Caetano T."/>
            <person name="Covas C."/>
            <person name="Cruz A."/>
            <person name="Mendo S."/>
        </authorList>
    </citation>
    <scope>NUCLEOTIDE SEQUENCE [LARGE SCALE GENOMIC DNA]</scope>
    <source>
        <strain evidence="2 3">NL19</strain>
    </source>
</reference>
<dbReference type="OrthoDB" id="1207270at2"/>
<gene>
    <name evidence="2" type="ORF">TH53_13335</name>
</gene>
<evidence type="ECO:0000259" key="1">
    <source>
        <dbReference type="Pfam" id="PF04738"/>
    </source>
</evidence>
<dbReference type="Proteomes" id="UP000032049">
    <property type="component" value="Unassembled WGS sequence"/>
</dbReference>
<dbReference type="InterPro" id="IPR006827">
    <property type="entry name" value="Lant_deHydtase_N"/>
</dbReference>
<protein>
    <recommendedName>
        <fullName evidence="1">Lantibiotic dehydratase N-terminal domain-containing protein</fullName>
    </recommendedName>
</protein>
<accession>A0A0D0GHJ4</accession>